<dbReference type="RefSeq" id="WP_377712862.1">
    <property type="nucleotide sequence ID" value="NZ_JBHTJM010000002.1"/>
</dbReference>
<evidence type="ECO:0008006" key="4">
    <source>
        <dbReference type="Google" id="ProtNLM"/>
    </source>
</evidence>
<organism evidence="2 3">
    <name type="scientific">Pseudofulvibacter geojedonensis</name>
    <dbReference type="NCBI Taxonomy" id="1123758"/>
    <lineage>
        <taxon>Bacteria</taxon>
        <taxon>Pseudomonadati</taxon>
        <taxon>Bacteroidota</taxon>
        <taxon>Flavobacteriia</taxon>
        <taxon>Flavobacteriales</taxon>
        <taxon>Flavobacteriaceae</taxon>
        <taxon>Pseudofulvibacter</taxon>
    </lineage>
</organism>
<dbReference type="Proteomes" id="UP001596997">
    <property type="component" value="Unassembled WGS sequence"/>
</dbReference>
<sequence length="136" mass="15971">MKKLNLLLTFFIGLLLFLSCSSDNDNSNDIIIGKWKLIEKYESDIQVSPDECLLFWYDEYKADKSILSNYIDSVDYPDDCFIEAELGWTWKNIGNNKYLIKHVNNNYGVEYIIYKEGANLVMEHPDDITKTVYEPY</sequence>
<proteinExistence type="predicted"/>
<evidence type="ECO:0000313" key="3">
    <source>
        <dbReference type="Proteomes" id="UP001596997"/>
    </source>
</evidence>
<evidence type="ECO:0000256" key="1">
    <source>
        <dbReference type="SAM" id="SignalP"/>
    </source>
</evidence>
<feature type="signal peptide" evidence="1">
    <location>
        <begin position="1"/>
        <end position="21"/>
    </location>
</feature>
<name>A0ABW3HZ59_9FLAO</name>
<comment type="caution">
    <text evidence="2">The sequence shown here is derived from an EMBL/GenBank/DDBJ whole genome shotgun (WGS) entry which is preliminary data.</text>
</comment>
<protein>
    <recommendedName>
        <fullName evidence="4">Lipocalin-like domain-containing protein</fullName>
    </recommendedName>
</protein>
<feature type="chain" id="PRO_5045575604" description="Lipocalin-like domain-containing protein" evidence="1">
    <location>
        <begin position="22"/>
        <end position="136"/>
    </location>
</feature>
<evidence type="ECO:0000313" key="2">
    <source>
        <dbReference type="EMBL" id="MFD0962816.1"/>
    </source>
</evidence>
<dbReference type="EMBL" id="JBHTJM010000002">
    <property type="protein sequence ID" value="MFD0962816.1"/>
    <property type="molecule type" value="Genomic_DNA"/>
</dbReference>
<keyword evidence="1" id="KW-0732">Signal</keyword>
<gene>
    <name evidence="2" type="ORF">ACFQ1O_02215</name>
</gene>
<reference evidence="3" key="1">
    <citation type="journal article" date="2019" name="Int. J. Syst. Evol. Microbiol.">
        <title>The Global Catalogue of Microorganisms (GCM) 10K type strain sequencing project: providing services to taxonomists for standard genome sequencing and annotation.</title>
        <authorList>
            <consortium name="The Broad Institute Genomics Platform"/>
            <consortium name="The Broad Institute Genome Sequencing Center for Infectious Disease"/>
            <person name="Wu L."/>
            <person name="Ma J."/>
        </authorList>
    </citation>
    <scope>NUCLEOTIDE SEQUENCE [LARGE SCALE GENOMIC DNA]</scope>
    <source>
        <strain evidence="3">CCUG 62114</strain>
    </source>
</reference>
<accession>A0ABW3HZ59</accession>
<keyword evidence="3" id="KW-1185">Reference proteome</keyword>
<dbReference type="PROSITE" id="PS51257">
    <property type="entry name" value="PROKAR_LIPOPROTEIN"/>
    <property type="match status" value="1"/>
</dbReference>